<sequence length="557" mass="60213">MGGLNSGKENRMTSQAAIERVDSAEMMRHLTHIAPYVKLSGSAQEAESLRYIQSVLDGYGYATTWIEHDAYISLPGAARVTVDGRELKAITHSMSQSSLPGGLSAPLVYVGDGTEADFAKQDVTGCIVLAEGIASPPVSFRASRAGALGQLHISPHEHLHEMCLSPVWGNPSDETLANMPSTVVCTVSDADGSALRAALAGGARPAVTLFAEVDTGWRKTPLLVAELVEPGQDFILFSGHHDTWYEGVMDNGTANITMMEVARVAAQQRADWKRGLRLCFWSGHSHGRYSGSSWYADTHWQELETRCAVHVNIDSVGAKGASVLSEAPTAIELHGLAHDVIEKQSGQKLKTKRIGRGGDESFWGIGIPAMFMAFSEQVPGNVKMRHALGWWWHTSGDLLDKIDPENLARDGRIYLEIIHRLLSAEVLPIDHARQLDALSAELAKLAPPGLDLADLQGDIAALRTALEAARADWDAPRLNAALIRLSRALVPLDYTRGDRFIHDPAMPAAPWPSLDPLRRLAAATPDTDAARHLAVSARQARNRVAHGLREGLKALGG</sequence>
<dbReference type="EMBL" id="SACL01000002">
    <property type="protein sequence ID" value="RVT97769.1"/>
    <property type="molecule type" value="Genomic_DNA"/>
</dbReference>
<reference evidence="2 3" key="1">
    <citation type="submission" date="2019-01" db="EMBL/GenBank/DDBJ databases">
        <authorList>
            <person name="Chen W.-M."/>
        </authorList>
    </citation>
    <scope>NUCLEOTIDE SEQUENCE [LARGE SCALE GENOMIC DNA]</scope>
    <source>
        <strain evidence="2 3">CCP-6</strain>
    </source>
</reference>
<dbReference type="SUPFAM" id="SSF52025">
    <property type="entry name" value="PA domain"/>
    <property type="match status" value="1"/>
</dbReference>
<keyword evidence="3" id="KW-1185">Reference proteome</keyword>
<protein>
    <submittedName>
        <fullName evidence="2">M28 family peptidase</fullName>
    </submittedName>
</protein>
<dbReference type="Gene3D" id="3.50.30.30">
    <property type="match status" value="1"/>
</dbReference>
<dbReference type="InterPro" id="IPR046450">
    <property type="entry name" value="PA_dom_sf"/>
</dbReference>
<comment type="caution">
    <text evidence="2">The sequence shown here is derived from an EMBL/GenBank/DDBJ whole genome shotgun (WGS) entry which is preliminary data.</text>
</comment>
<gene>
    <name evidence="2" type="ORF">EOD42_08170</name>
</gene>
<dbReference type="Gene3D" id="3.40.630.10">
    <property type="entry name" value="Zn peptidases"/>
    <property type="match status" value="1"/>
</dbReference>
<evidence type="ECO:0000259" key="1">
    <source>
        <dbReference type="Pfam" id="PF04389"/>
    </source>
</evidence>
<evidence type="ECO:0000313" key="2">
    <source>
        <dbReference type="EMBL" id="RVT97769.1"/>
    </source>
</evidence>
<dbReference type="OrthoDB" id="9769665at2"/>
<dbReference type="Pfam" id="PF04389">
    <property type="entry name" value="Peptidase_M28"/>
    <property type="match status" value="1"/>
</dbReference>
<feature type="domain" description="Peptidase M28" evidence="1">
    <location>
        <begin position="225"/>
        <end position="416"/>
    </location>
</feature>
<dbReference type="SUPFAM" id="SSF53187">
    <property type="entry name" value="Zn-dependent exopeptidases"/>
    <property type="match status" value="1"/>
</dbReference>
<dbReference type="InterPro" id="IPR007484">
    <property type="entry name" value="Peptidase_M28"/>
</dbReference>
<accession>A0A437MJG9</accession>
<dbReference type="PANTHER" id="PTHR10404:SF46">
    <property type="entry name" value="VACUOLAR PROTEIN SORTING-ASSOCIATED PROTEIN 70"/>
    <property type="match status" value="1"/>
</dbReference>
<proteinExistence type="predicted"/>
<organism evidence="2 3">
    <name type="scientific">Rhodovarius crocodyli</name>
    <dbReference type="NCBI Taxonomy" id="1979269"/>
    <lineage>
        <taxon>Bacteria</taxon>
        <taxon>Pseudomonadati</taxon>
        <taxon>Pseudomonadota</taxon>
        <taxon>Alphaproteobacteria</taxon>
        <taxon>Acetobacterales</taxon>
        <taxon>Roseomonadaceae</taxon>
        <taxon>Rhodovarius</taxon>
    </lineage>
</organism>
<evidence type="ECO:0000313" key="3">
    <source>
        <dbReference type="Proteomes" id="UP000282957"/>
    </source>
</evidence>
<dbReference type="InterPro" id="IPR039373">
    <property type="entry name" value="Peptidase_M28B"/>
</dbReference>
<dbReference type="Proteomes" id="UP000282957">
    <property type="component" value="Unassembled WGS sequence"/>
</dbReference>
<dbReference type="PANTHER" id="PTHR10404">
    <property type="entry name" value="N-ACETYLATED-ALPHA-LINKED ACIDIC DIPEPTIDASE"/>
    <property type="match status" value="1"/>
</dbReference>
<name>A0A437MJG9_9PROT</name>
<dbReference type="AlphaFoldDB" id="A0A437MJG9"/>